<sequence length="112" mass="13037">MELCILKKTSCFNDFSEDRRVFFSAMSVTSTLPPDIIDWDFYLTLQSESCCECRMCTMETYWADKRLFVIDILYVFEVSYALWCYDSGAEHLVTHQSPDLRISGLESVSKRG</sequence>
<proteinExistence type="predicted"/>
<protein>
    <submittedName>
        <fullName evidence="1">Uncharacterized protein</fullName>
    </submittedName>
</protein>
<dbReference type="EMBL" id="GBXM01014661">
    <property type="protein sequence ID" value="JAH93916.1"/>
    <property type="molecule type" value="Transcribed_RNA"/>
</dbReference>
<name>A0A0E9WUJ8_ANGAN</name>
<dbReference type="AlphaFoldDB" id="A0A0E9WUJ8"/>
<accession>A0A0E9WUJ8</accession>
<reference evidence="1" key="1">
    <citation type="submission" date="2014-11" db="EMBL/GenBank/DDBJ databases">
        <authorList>
            <person name="Amaro Gonzalez C."/>
        </authorList>
    </citation>
    <scope>NUCLEOTIDE SEQUENCE</scope>
</reference>
<reference evidence="1" key="2">
    <citation type="journal article" date="2015" name="Fish Shellfish Immunol.">
        <title>Early steps in the European eel (Anguilla anguilla)-Vibrio vulnificus interaction in the gills: Role of the RtxA13 toxin.</title>
        <authorList>
            <person name="Callol A."/>
            <person name="Pajuelo D."/>
            <person name="Ebbesson L."/>
            <person name="Teles M."/>
            <person name="MacKenzie S."/>
            <person name="Amaro C."/>
        </authorList>
    </citation>
    <scope>NUCLEOTIDE SEQUENCE</scope>
</reference>
<organism evidence="1">
    <name type="scientific">Anguilla anguilla</name>
    <name type="common">European freshwater eel</name>
    <name type="synonym">Muraena anguilla</name>
    <dbReference type="NCBI Taxonomy" id="7936"/>
    <lineage>
        <taxon>Eukaryota</taxon>
        <taxon>Metazoa</taxon>
        <taxon>Chordata</taxon>
        <taxon>Craniata</taxon>
        <taxon>Vertebrata</taxon>
        <taxon>Euteleostomi</taxon>
        <taxon>Actinopterygii</taxon>
        <taxon>Neopterygii</taxon>
        <taxon>Teleostei</taxon>
        <taxon>Anguilliformes</taxon>
        <taxon>Anguillidae</taxon>
        <taxon>Anguilla</taxon>
    </lineage>
</organism>
<evidence type="ECO:0000313" key="1">
    <source>
        <dbReference type="EMBL" id="JAH93916.1"/>
    </source>
</evidence>